<keyword evidence="3 4" id="KW-0408">Iron</keyword>
<dbReference type="NCBIfam" id="TIGR02604">
    <property type="entry name" value="Piru_Ver_Nterm"/>
    <property type="match status" value="1"/>
</dbReference>
<sequence length="1039" mass="114612">MRSHLPKARLFPKARLSWQTSGLRPRFALTFIIASLAPFSAAQETDHAVIQAEINVAGNEQVAEIIRTRPGRGVMRDDSLPTPVDEALTTFDVLDGFKIEAVAAEPVVSQPLFLSWDSRGRMWVVQYRQYQFPAGLKIVRYDQHLRAVFDRVPEPPPHGTPGADKITVFEDTNGDGVYDTHKDVFDGLNIASAVQVGHGGIWVLNPPYLLFYPDADGDDVPDAEPEVHLSGFGLQDTHSVANSMMWGPDGWLYGCNGSTTVGDVSSAVTKGVRFQGQCVWRYHPDSKAFEIYAEGGGNNFSLDIDSKGRVFTGTNGGNTRGYYFPQGSYSEKNWGKHGPLTNPYAFGYFTAMKFEGDGRRFPQAFCIYEGGLFPKDFSKNIIAPNSLHNLVWRSKRIPDGSTYRTVDEPNLIETPDRWFRPVYAGVGPDGAVYMADWYDSRLSHVSPVDDWHKESGRVYRVVPEGKTASYQQGDLSRADNQTLIKLFSHENKWVRQRAVLELGWRADASVADALVKLVDDSASLEALWALNLLGKLDHALATRWLSHSDADIRRWVVRLLGDRHEDHNGLAAMAATETDVQVRSQLAATAKRLSPDVGLSIVSALLRHDDDANDRHMPLMNWWAIEAHADSWPAIESMFADESLWGTTMVKQTILKRLVQRYASAGGAADFEHCSQLIAMAPDDASRGELIQGIDLAFQGRAIPKLPESLDKALADYKASIGQSDLILSLRRGDAAAIDEAIKLLSSPLADLPLAIEVANVFGEVHHAAAAKSLLALATGSRTSEPALQRVAIASLRQYDTDSIAGVLLSSFGNRISAEHGLRAAACRTLASRPTWAKQLLTELTQWRVQREHIPYDVVQQLRSYDDPEIVKQVEAVFGPISATATPEQIEQTKRLREMLAAEPGDAEAGKSIFTKTCGSCHQLFGEGGKTGPPLDGYERGKIGFWVDSIVLPNLEIREGYQSYLVLTDDGRVINGIIAEQTPTTVTLRNADNQTTTIPREEIETLKALPTSLMPSDLLKEMSDTQIRDLYAYLSLGAK</sequence>
<evidence type="ECO:0000256" key="4">
    <source>
        <dbReference type="PROSITE-ProRule" id="PRU00433"/>
    </source>
</evidence>
<dbReference type="EMBL" id="BAABRO010000009">
    <property type="protein sequence ID" value="GAA5508489.1"/>
    <property type="molecule type" value="Genomic_DNA"/>
</dbReference>
<dbReference type="InterPro" id="IPR013427">
    <property type="entry name" value="Haem-bd_dom_put"/>
</dbReference>
<evidence type="ECO:0000259" key="5">
    <source>
        <dbReference type="PROSITE" id="PS51007"/>
    </source>
</evidence>
<protein>
    <recommendedName>
        <fullName evidence="5">Cytochrome c domain-containing protein</fullName>
    </recommendedName>
</protein>
<feature type="domain" description="Cytochrome c" evidence="5">
    <location>
        <begin position="905"/>
        <end position="1038"/>
    </location>
</feature>
<name>A0ABP9VTM3_9BACT</name>
<dbReference type="Gene3D" id="1.25.10.10">
    <property type="entry name" value="Leucine-rich Repeat Variant"/>
    <property type="match status" value="1"/>
</dbReference>
<organism evidence="6 7">
    <name type="scientific">Novipirellula caenicola</name>
    <dbReference type="NCBI Taxonomy" id="1536901"/>
    <lineage>
        <taxon>Bacteria</taxon>
        <taxon>Pseudomonadati</taxon>
        <taxon>Planctomycetota</taxon>
        <taxon>Planctomycetia</taxon>
        <taxon>Pirellulales</taxon>
        <taxon>Pirellulaceae</taxon>
        <taxon>Novipirellula</taxon>
    </lineage>
</organism>
<accession>A0ABP9VTM3</accession>
<dbReference type="InterPro" id="IPR011989">
    <property type="entry name" value="ARM-like"/>
</dbReference>
<dbReference type="SUPFAM" id="SSF46626">
    <property type="entry name" value="Cytochrome c"/>
    <property type="match status" value="1"/>
</dbReference>
<dbReference type="InterPro" id="IPR016024">
    <property type="entry name" value="ARM-type_fold"/>
</dbReference>
<dbReference type="SUPFAM" id="SSF50952">
    <property type="entry name" value="Soluble quinoprotein glucose dehydrogenase"/>
    <property type="match status" value="1"/>
</dbReference>
<dbReference type="Gene3D" id="1.10.760.10">
    <property type="entry name" value="Cytochrome c-like domain"/>
    <property type="match status" value="1"/>
</dbReference>
<dbReference type="Proteomes" id="UP001416858">
    <property type="component" value="Unassembled WGS sequence"/>
</dbReference>
<dbReference type="SUPFAM" id="SSF48371">
    <property type="entry name" value="ARM repeat"/>
    <property type="match status" value="1"/>
</dbReference>
<dbReference type="Gene3D" id="2.120.10.30">
    <property type="entry name" value="TolB, C-terminal domain"/>
    <property type="match status" value="1"/>
</dbReference>
<evidence type="ECO:0000256" key="3">
    <source>
        <dbReference type="ARBA" id="ARBA00023004"/>
    </source>
</evidence>
<dbReference type="PANTHER" id="PTHR33546">
    <property type="entry name" value="LARGE, MULTIFUNCTIONAL SECRETED PROTEIN-RELATED"/>
    <property type="match status" value="1"/>
</dbReference>
<dbReference type="Pfam" id="PF23500">
    <property type="entry name" value="DUF7133"/>
    <property type="match status" value="1"/>
</dbReference>
<dbReference type="PANTHER" id="PTHR33546:SF1">
    <property type="entry name" value="LARGE, MULTIFUNCTIONAL SECRETED PROTEIN"/>
    <property type="match status" value="1"/>
</dbReference>
<keyword evidence="2 4" id="KW-0479">Metal-binding</keyword>
<keyword evidence="7" id="KW-1185">Reference proteome</keyword>
<evidence type="ECO:0000313" key="7">
    <source>
        <dbReference type="Proteomes" id="UP001416858"/>
    </source>
</evidence>
<dbReference type="PROSITE" id="PS51007">
    <property type="entry name" value="CYTC"/>
    <property type="match status" value="1"/>
</dbReference>
<dbReference type="InterPro" id="IPR055557">
    <property type="entry name" value="DUF7133"/>
</dbReference>
<evidence type="ECO:0000256" key="2">
    <source>
        <dbReference type="ARBA" id="ARBA00022723"/>
    </source>
</evidence>
<comment type="caution">
    <text evidence="6">The sequence shown here is derived from an EMBL/GenBank/DDBJ whole genome shotgun (WGS) entry which is preliminary data.</text>
</comment>
<dbReference type="Pfam" id="PF00034">
    <property type="entry name" value="Cytochrom_C"/>
    <property type="match status" value="1"/>
</dbReference>
<dbReference type="InterPro" id="IPR036909">
    <property type="entry name" value="Cyt_c-like_dom_sf"/>
</dbReference>
<dbReference type="InterPro" id="IPR011042">
    <property type="entry name" value="6-blade_b-propeller_TolB-like"/>
</dbReference>
<dbReference type="RefSeq" id="WP_345685265.1">
    <property type="nucleotide sequence ID" value="NZ_BAABRO010000009.1"/>
</dbReference>
<gene>
    <name evidence="6" type="ORF">Rcae01_03955</name>
</gene>
<dbReference type="InterPro" id="IPR011041">
    <property type="entry name" value="Quinoprot_gluc/sorb_DH_b-prop"/>
</dbReference>
<dbReference type="NCBIfam" id="TIGR02603">
    <property type="entry name" value="CxxCH_TIGR02603"/>
    <property type="match status" value="1"/>
</dbReference>
<evidence type="ECO:0000313" key="6">
    <source>
        <dbReference type="EMBL" id="GAA5508489.1"/>
    </source>
</evidence>
<keyword evidence="1 4" id="KW-0349">Heme</keyword>
<proteinExistence type="predicted"/>
<evidence type="ECO:0000256" key="1">
    <source>
        <dbReference type="ARBA" id="ARBA00022617"/>
    </source>
</evidence>
<dbReference type="InterPro" id="IPR009056">
    <property type="entry name" value="Cyt_c-like_dom"/>
</dbReference>
<reference evidence="6 7" key="1">
    <citation type="submission" date="2024-02" db="EMBL/GenBank/DDBJ databases">
        <title>Rhodopirellula caenicola NBRC 110016.</title>
        <authorList>
            <person name="Ichikawa N."/>
            <person name="Katano-Makiyama Y."/>
            <person name="Hidaka K."/>
        </authorList>
    </citation>
    <scope>NUCLEOTIDE SEQUENCE [LARGE SCALE GENOMIC DNA]</scope>
    <source>
        <strain evidence="6 7">NBRC 110016</strain>
    </source>
</reference>
<dbReference type="InterPro" id="IPR013428">
    <property type="entry name" value="Membrane-bound_put_N"/>
</dbReference>